<dbReference type="EMBL" id="JAHUZN010000002">
    <property type="protein sequence ID" value="KAG8501225.1"/>
    <property type="molecule type" value="Genomic_DNA"/>
</dbReference>
<name>A0A8J5ZGA8_9ROSI</name>
<dbReference type="FunFam" id="3.10.20.370:FF:000001">
    <property type="entry name" value="Retrovirus-related Pol polyprotein from transposon 17.6-like protein"/>
    <property type="match status" value="1"/>
</dbReference>
<reference evidence="3 4" key="1">
    <citation type="journal article" date="2021" name="bioRxiv">
        <title>The Gossypium anomalum genome as a resource for cotton improvement and evolutionary analysis of hybrid incompatibility.</title>
        <authorList>
            <person name="Grover C.E."/>
            <person name="Yuan D."/>
            <person name="Arick M.A."/>
            <person name="Miller E.R."/>
            <person name="Hu G."/>
            <person name="Peterson D.G."/>
            <person name="Wendel J.F."/>
            <person name="Udall J.A."/>
        </authorList>
    </citation>
    <scope>NUCLEOTIDE SEQUENCE [LARGE SCALE GENOMIC DNA]</scope>
    <source>
        <strain evidence="3">JFW-Udall</strain>
        <tissue evidence="3">Leaf</tissue>
    </source>
</reference>
<organism evidence="3 4">
    <name type="scientific">Gossypium anomalum</name>
    <dbReference type="NCBI Taxonomy" id="47600"/>
    <lineage>
        <taxon>Eukaryota</taxon>
        <taxon>Viridiplantae</taxon>
        <taxon>Streptophyta</taxon>
        <taxon>Embryophyta</taxon>
        <taxon>Tracheophyta</taxon>
        <taxon>Spermatophyta</taxon>
        <taxon>Magnoliopsida</taxon>
        <taxon>eudicotyledons</taxon>
        <taxon>Gunneridae</taxon>
        <taxon>Pentapetalae</taxon>
        <taxon>rosids</taxon>
        <taxon>malvids</taxon>
        <taxon>Malvales</taxon>
        <taxon>Malvaceae</taxon>
        <taxon>Malvoideae</taxon>
        <taxon>Gossypium</taxon>
    </lineage>
</organism>
<dbReference type="InterPro" id="IPR053134">
    <property type="entry name" value="RNA-dir_DNA_polymerase"/>
</dbReference>
<evidence type="ECO:0008006" key="5">
    <source>
        <dbReference type="Google" id="ProtNLM"/>
    </source>
</evidence>
<dbReference type="InterPro" id="IPR043502">
    <property type="entry name" value="DNA/RNA_pol_sf"/>
</dbReference>
<evidence type="ECO:0000259" key="1">
    <source>
        <dbReference type="Pfam" id="PF00078"/>
    </source>
</evidence>
<gene>
    <name evidence="3" type="ORF">CXB51_003353</name>
</gene>
<keyword evidence="4" id="KW-1185">Reference proteome</keyword>
<comment type="caution">
    <text evidence="3">The sequence shown here is derived from an EMBL/GenBank/DDBJ whole genome shotgun (WGS) entry which is preliminary data.</text>
</comment>
<proteinExistence type="predicted"/>
<dbReference type="OrthoDB" id="111931at2759"/>
<dbReference type="Gene3D" id="3.30.70.270">
    <property type="match status" value="1"/>
</dbReference>
<evidence type="ECO:0000313" key="4">
    <source>
        <dbReference type="Proteomes" id="UP000701853"/>
    </source>
</evidence>
<protein>
    <recommendedName>
        <fullName evidence="5">Reverse transcriptase domain-containing protein</fullName>
    </recommendedName>
</protein>
<evidence type="ECO:0000259" key="2">
    <source>
        <dbReference type="Pfam" id="PF17919"/>
    </source>
</evidence>
<evidence type="ECO:0000313" key="3">
    <source>
        <dbReference type="EMBL" id="KAG8501225.1"/>
    </source>
</evidence>
<dbReference type="InterPro" id="IPR000477">
    <property type="entry name" value="RT_dom"/>
</dbReference>
<dbReference type="InterPro" id="IPR043128">
    <property type="entry name" value="Rev_trsase/Diguanyl_cyclase"/>
</dbReference>
<feature type="domain" description="Reverse transcriptase" evidence="1">
    <location>
        <begin position="15"/>
        <end position="140"/>
    </location>
</feature>
<dbReference type="AlphaFoldDB" id="A0A8J5ZGA8"/>
<accession>A0A8J5ZGA8</accession>
<dbReference type="PANTHER" id="PTHR24559:SF444">
    <property type="entry name" value="REVERSE TRANSCRIPTASE DOMAIN-CONTAINING PROTEIN"/>
    <property type="match status" value="1"/>
</dbReference>
<dbReference type="Pfam" id="PF17919">
    <property type="entry name" value="RT_RNaseH_2"/>
    <property type="match status" value="1"/>
</dbReference>
<sequence length="280" mass="32881">MAMYRLPVIEQGIKNKYPLPRIDDLFDQLRGATVFSMIDLRFGYYQLRVKEPDVPKIVFRTRYGHYEFLVMFGLTNALAVFMDLMNKIFRPYLDKFVIVFIDDILICSKDETEHAKYLRTVSQTLREKQLRLLPKICERILYDSNSNSEVATERCKFEWTKKCQQSFEKLKTLLTEAPVLVLPESGKEFVVYIDASLNGLGCVLMQDGNVIAYASRQLKPHEKNHPTHDLELASIIFALKIWRHYLYGETCRIFTDHKSLKYLMTQRELNLDTAEMVRIN</sequence>
<dbReference type="Gene3D" id="3.10.10.10">
    <property type="entry name" value="HIV Type 1 Reverse Transcriptase, subunit A, domain 1"/>
    <property type="match status" value="1"/>
</dbReference>
<feature type="domain" description="Reverse transcriptase/retrotransposon-derived protein RNase H-like" evidence="2">
    <location>
        <begin position="159"/>
        <end position="251"/>
    </location>
</feature>
<dbReference type="PANTHER" id="PTHR24559">
    <property type="entry name" value="TRANSPOSON TY3-I GAG-POL POLYPROTEIN"/>
    <property type="match status" value="1"/>
</dbReference>
<dbReference type="Proteomes" id="UP000701853">
    <property type="component" value="Chromosome 2"/>
</dbReference>
<dbReference type="CDD" id="cd01647">
    <property type="entry name" value="RT_LTR"/>
    <property type="match status" value="1"/>
</dbReference>
<dbReference type="SUPFAM" id="SSF56672">
    <property type="entry name" value="DNA/RNA polymerases"/>
    <property type="match status" value="1"/>
</dbReference>
<dbReference type="CDD" id="cd09274">
    <property type="entry name" value="RNase_HI_RT_Ty3"/>
    <property type="match status" value="1"/>
</dbReference>
<dbReference type="InterPro" id="IPR041577">
    <property type="entry name" value="RT_RNaseH_2"/>
</dbReference>
<dbReference type="Gene3D" id="3.10.20.370">
    <property type="match status" value="1"/>
</dbReference>
<dbReference type="Pfam" id="PF00078">
    <property type="entry name" value="RVT_1"/>
    <property type="match status" value="1"/>
</dbReference>